<dbReference type="Proteomes" id="UP000001396">
    <property type="component" value="Unassembled WGS sequence"/>
</dbReference>
<reference evidence="2 3" key="1">
    <citation type="journal article" date="2011" name="Genome Res.">
        <title>Phylogeny-wide analysis of social amoeba genomes highlights ancient origins for complex intercellular communication.</title>
        <authorList>
            <person name="Heidel A.J."/>
            <person name="Lawal H.M."/>
            <person name="Felder M."/>
            <person name="Schilde C."/>
            <person name="Helps N.R."/>
            <person name="Tunggal B."/>
            <person name="Rivero F."/>
            <person name="John U."/>
            <person name="Schleicher M."/>
            <person name="Eichinger L."/>
            <person name="Platzer M."/>
            <person name="Noegel A.A."/>
            <person name="Schaap P."/>
            <person name="Gloeckner G."/>
        </authorList>
    </citation>
    <scope>NUCLEOTIDE SEQUENCE [LARGE SCALE GENOMIC DNA]</scope>
    <source>
        <strain evidence="3">ATCC 26659 / Pp 5 / PN500</strain>
    </source>
</reference>
<dbReference type="Pfam" id="PF05347">
    <property type="entry name" value="Complex1_LYR"/>
    <property type="match status" value="1"/>
</dbReference>
<evidence type="ECO:0000313" key="3">
    <source>
        <dbReference type="Proteomes" id="UP000001396"/>
    </source>
</evidence>
<feature type="domain" description="Complex 1 LYR protein" evidence="1">
    <location>
        <begin position="12"/>
        <end position="64"/>
    </location>
</feature>
<accession>D3AY84</accession>
<protein>
    <submittedName>
        <fullName evidence="2">LYR motif-containing protein</fullName>
    </submittedName>
</protein>
<dbReference type="AlphaFoldDB" id="D3AY84"/>
<name>D3AY84_HETP5</name>
<evidence type="ECO:0000313" key="2">
    <source>
        <dbReference type="EMBL" id="EFA85911.1"/>
    </source>
</evidence>
<evidence type="ECO:0000259" key="1">
    <source>
        <dbReference type="Pfam" id="PF05347"/>
    </source>
</evidence>
<comment type="caution">
    <text evidence="2">The sequence shown here is derived from an EMBL/GenBank/DDBJ whole genome shotgun (WGS) entry which is preliminary data.</text>
</comment>
<organism evidence="2 3">
    <name type="scientific">Heterostelium pallidum (strain ATCC 26659 / Pp 5 / PN500)</name>
    <name type="common">Cellular slime mold</name>
    <name type="synonym">Polysphondylium pallidum</name>
    <dbReference type="NCBI Taxonomy" id="670386"/>
    <lineage>
        <taxon>Eukaryota</taxon>
        <taxon>Amoebozoa</taxon>
        <taxon>Evosea</taxon>
        <taxon>Eumycetozoa</taxon>
        <taxon>Dictyostelia</taxon>
        <taxon>Acytosteliales</taxon>
        <taxon>Acytosteliaceae</taxon>
        <taxon>Heterostelium</taxon>
    </lineage>
</organism>
<dbReference type="InParanoid" id="D3AY84"/>
<dbReference type="RefSeq" id="XP_020438017.1">
    <property type="nucleotide sequence ID" value="XM_020572159.1"/>
</dbReference>
<dbReference type="InterPro" id="IPR008011">
    <property type="entry name" value="Complex1_LYR_dom"/>
</dbReference>
<keyword evidence="3" id="KW-1185">Reference proteome</keyword>
<dbReference type="GeneID" id="31356673"/>
<dbReference type="OMA" id="QHFMDRK"/>
<proteinExistence type="predicted"/>
<dbReference type="EMBL" id="ADBJ01000004">
    <property type="protein sequence ID" value="EFA85911.1"/>
    <property type="molecule type" value="Genomic_DNA"/>
</dbReference>
<gene>
    <name evidence="2" type="ORF">PPL_01143</name>
</gene>
<dbReference type="STRING" id="670386.D3AY84"/>
<sequence length="128" mass="14730">MASVVPSKSSIISIYRQLLYYTGLTGAGKQIKLDEIRTTFRENRTITDPQQIIKCFDTAQKKLKFLKVITPRSPRSHKVAGKYVYEDGKLIQGQGEAKSKSKYKDQGIDIMDYNRHQHLLKRQHFGGR</sequence>